<evidence type="ECO:0000313" key="2">
    <source>
        <dbReference type="EMBL" id="RDW67597.1"/>
    </source>
</evidence>
<dbReference type="EMBL" id="PDLM01000010">
    <property type="protein sequence ID" value="RDW67597.1"/>
    <property type="molecule type" value="Genomic_DNA"/>
</dbReference>
<protein>
    <submittedName>
        <fullName evidence="2">Uncharacterized protein</fullName>
    </submittedName>
</protein>
<keyword evidence="3" id="KW-1185">Reference proteome</keyword>
<accession>A0A3D8R0N1</accession>
<reference evidence="2 3" key="1">
    <citation type="journal article" date="2018" name="IMA Fungus">
        <title>IMA Genome-F 9: Draft genome sequence of Annulohypoxylon stygium, Aspergillus mulundensis, Berkeleyomyces basicola (syn. Thielaviopsis basicola), Ceratocystis smalleyi, two Cercospora beticola strains, Coleophoma cylindrospora, Fusarium fracticaudum, Phialophora cf. hyalina, and Morchella septimelata.</title>
        <authorList>
            <person name="Wingfield B.D."/>
            <person name="Bills G.F."/>
            <person name="Dong Y."/>
            <person name="Huang W."/>
            <person name="Nel W.J."/>
            <person name="Swalarsk-Parry B.S."/>
            <person name="Vaghefi N."/>
            <person name="Wilken P.M."/>
            <person name="An Z."/>
            <person name="de Beer Z.W."/>
            <person name="De Vos L."/>
            <person name="Chen L."/>
            <person name="Duong T.A."/>
            <person name="Gao Y."/>
            <person name="Hammerbacher A."/>
            <person name="Kikkert J.R."/>
            <person name="Li Y."/>
            <person name="Li H."/>
            <person name="Li K."/>
            <person name="Li Q."/>
            <person name="Liu X."/>
            <person name="Ma X."/>
            <person name="Naidoo K."/>
            <person name="Pethybridge S.J."/>
            <person name="Sun J."/>
            <person name="Steenkamp E.T."/>
            <person name="van der Nest M.A."/>
            <person name="van Wyk S."/>
            <person name="Wingfield M.J."/>
            <person name="Xiong C."/>
            <person name="Yue Q."/>
            <person name="Zhang X."/>
        </authorList>
    </citation>
    <scope>NUCLEOTIDE SEQUENCE [LARGE SCALE GENOMIC DNA]</scope>
    <source>
        <strain evidence="2 3">BP6252</strain>
    </source>
</reference>
<organism evidence="2 3">
    <name type="scientific">Coleophoma cylindrospora</name>
    <dbReference type="NCBI Taxonomy" id="1849047"/>
    <lineage>
        <taxon>Eukaryota</taxon>
        <taxon>Fungi</taxon>
        <taxon>Dikarya</taxon>
        <taxon>Ascomycota</taxon>
        <taxon>Pezizomycotina</taxon>
        <taxon>Leotiomycetes</taxon>
        <taxon>Helotiales</taxon>
        <taxon>Dermateaceae</taxon>
        <taxon>Coleophoma</taxon>
    </lineage>
</organism>
<feature type="compositionally biased region" description="Basic and acidic residues" evidence="1">
    <location>
        <begin position="66"/>
        <end position="106"/>
    </location>
</feature>
<dbReference type="AlphaFoldDB" id="A0A3D8R0N1"/>
<feature type="region of interest" description="Disordered" evidence="1">
    <location>
        <begin position="1"/>
        <end position="106"/>
    </location>
</feature>
<dbReference type="OrthoDB" id="3260716at2759"/>
<comment type="caution">
    <text evidence="2">The sequence shown here is derived from an EMBL/GenBank/DDBJ whole genome shotgun (WGS) entry which is preliminary data.</text>
</comment>
<proteinExistence type="predicted"/>
<gene>
    <name evidence="2" type="ORF">BP6252_08993</name>
</gene>
<name>A0A3D8R0N1_9HELO</name>
<feature type="compositionally biased region" description="Polar residues" evidence="1">
    <location>
        <begin position="50"/>
        <end position="64"/>
    </location>
</feature>
<sequence length="106" mass="11290">MAAVKGGSAHAPQESFSEPREFKIKVLPAGSAPKKDTFQPDVNGELAPGQPNNSADTTYDNATEGSKVDVHKGLGGKDAKEEEEEKSHVPEIKSATEREPETADMI</sequence>
<evidence type="ECO:0000256" key="1">
    <source>
        <dbReference type="SAM" id="MobiDB-lite"/>
    </source>
</evidence>
<dbReference type="Proteomes" id="UP000256645">
    <property type="component" value="Unassembled WGS sequence"/>
</dbReference>
<evidence type="ECO:0000313" key="3">
    <source>
        <dbReference type="Proteomes" id="UP000256645"/>
    </source>
</evidence>